<feature type="domain" description="Signal transduction histidine kinase internal region" evidence="2">
    <location>
        <begin position="164"/>
        <end position="241"/>
    </location>
</feature>
<dbReference type="AlphaFoldDB" id="A0A1G8C9V1"/>
<dbReference type="OrthoDB" id="9792992at2"/>
<protein>
    <submittedName>
        <fullName evidence="3">Histidine kinase</fullName>
    </submittedName>
</protein>
<dbReference type="Gene3D" id="3.30.565.10">
    <property type="entry name" value="Histidine kinase-like ATPase, C-terminal domain"/>
    <property type="match status" value="1"/>
</dbReference>
<keyword evidence="3" id="KW-0808">Transferase</keyword>
<feature type="transmembrane region" description="Helical" evidence="1">
    <location>
        <begin position="20"/>
        <end position="37"/>
    </location>
</feature>
<dbReference type="RefSeq" id="WP_089838060.1">
    <property type="nucleotide sequence ID" value="NZ_FNBN01000012.1"/>
</dbReference>
<dbReference type="Proteomes" id="UP000199045">
    <property type="component" value="Unassembled WGS sequence"/>
</dbReference>
<dbReference type="GO" id="GO:0016020">
    <property type="term" value="C:membrane"/>
    <property type="evidence" value="ECO:0007669"/>
    <property type="project" value="InterPro"/>
</dbReference>
<organism evidence="3 4">
    <name type="scientific">Chitinophaga filiformis</name>
    <name type="common">Myxococcus filiformis</name>
    <name type="synonym">Flexibacter filiformis</name>
    <dbReference type="NCBI Taxonomy" id="104663"/>
    <lineage>
        <taxon>Bacteria</taxon>
        <taxon>Pseudomonadati</taxon>
        <taxon>Bacteroidota</taxon>
        <taxon>Chitinophagia</taxon>
        <taxon>Chitinophagales</taxon>
        <taxon>Chitinophagaceae</taxon>
        <taxon>Chitinophaga</taxon>
    </lineage>
</organism>
<keyword evidence="3" id="KW-0418">Kinase</keyword>
<evidence type="ECO:0000313" key="3">
    <source>
        <dbReference type="EMBL" id="SDH42307.1"/>
    </source>
</evidence>
<gene>
    <name evidence="3" type="ORF">SAMN04488121_11269</name>
</gene>
<keyword evidence="1" id="KW-1133">Transmembrane helix</keyword>
<evidence type="ECO:0000313" key="4">
    <source>
        <dbReference type="Proteomes" id="UP000199045"/>
    </source>
</evidence>
<dbReference type="PANTHER" id="PTHR34220">
    <property type="entry name" value="SENSOR HISTIDINE KINASE YPDA"/>
    <property type="match status" value="1"/>
</dbReference>
<dbReference type="GO" id="GO:0000155">
    <property type="term" value="F:phosphorelay sensor kinase activity"/>
    <property type="evidence" value="ECO:0007669"/>
    <property type="project" value="InterPro"/>
</dbReference>
<dbReference type="SUPFAM" id="SSF55874">
    <property type="entry name" value="ATPase domain of HSP90 chaperone/DNA topoisomerase II/histidine kinase"/>
    <property type="match status" value="1"/>
</dbReference>
<dbReference type="Pfam" id="PF06580">
    <property type="entry name" value="His_kinase"/>
    <property type="match status" value="1"/>
</dbReference>
<reference evidence="4" key="1">
    <citation type="submission" date="2016-10" db="EMBL/GenBank/DDBJ databases">
        <authorList>
            <person name="Varghese N."/>
            <person name="Submissions S."/>
        </authorList>
    </citation>
    <scope>NUCLEOTIDE SEQUENCE [LARGE SCALE GENOMIC DNA]</scope>
    <source>
        <strain evidence="4">DSM 527</strain>
    </source>
</reference>
<keyword evidence="1" id="KW-0472">Membrane</keyword>
<dbReference type="InterPro" id="IPR036890">
    <property type="entry name" value="HATPase_C_sf"/>
</dbReference>
<evidence type="ECO:0000259" key="2">
    <source>
        <dbReference type="Pfam" id="PF06580"/>
    </source>
</evidence>
<evidence type="ECO:0000256" key="1">
    <source>
        <dbReference type="SAM" id="Phobius"/>
    </source>
</evidence>
<proteinExistence type="predicted"/>
<accession>A0A1G8C9V1</accession>
<dbReference type="PANTHER" id="PTHR34220:SF7">
    <property type="entry name" value="SENSOR HISTIDINE KINASE YPDA"/>
    <property type="match status" value="1"/>
</dbReference>
<name>A0A1G8C9V1_CHIFI</name>
<dbReference type="EMBL" id="FNBN01000012">
    <property type="protein sequence ID" value="SDH42307.1"/>
    <property type="molecule type" value="Genomic_DNA"/>
</dbReference>
<feature type="transmembrane region" description="Helical" evidence="1">
    <location>
        <begin position="123"/>
        <end position="143"/>
    </location>
</feature>
<dbReference type="InterPro" id="IPR050640">
    <property type="entry name" value="Bact_2-comp_sensor_kinase"/>
</dbReference>
<dbReference type="STRING" id="104663.SAMN04488121_11269"/>
<dbReference type="InterPro" id="IPR010559">
    <property type="entry name" value="Sig_transdc_His_kin_internal"/>
</dbReference>
<feature type="transmembrane region" description="Helical" evidence="1">
    <location>
        <begin position="57"/>
        <end position="77"/>
    </location>
</feature>
<keyword evidence="1" id="KW-0812">Transmembrane</keyword>
<feature type="transmembrane region" description="Helical" evidence="1">
    <location>
        <begin position="86"/>
        <end position="103"/>
    </location>
</feature>
<sequence>MTTITTDTKQAWYSNKWAQVSLHVIAWVTLFSLPYLLRPSPDQRHAPDPDEHLWQIHYVINSCILIFFFYLNAGFLIPKLIYRKKYLQFSGILLFIFAALVYARRLFIQVYIPHKQFELRPTILFTFFTLLFILACSTAWKMIRDKVNADKLASDKENENLKTELSLLRSQVSPHFMFNVLNNMVALARKQSDQLEPSLIKLSSLMRYMLYEADEDKVPLDKETDYLQSYIDLQQQRFGAKVQVNVTMELPEHGYEIEPMLLIPFVENAFKHGTGLIPDARIDIELRARQGLLQFTVMNRYNPEYTEIKDKTSGIGLTNVKRRLNLLYKDNHQLLINKKEGWFVVSLQLHLH</sequence>